<sequence length="106" mass="11997">MIHMDPCASLQSWQLTGCFIDLYLLPTVCLLGLGLNIACLVVFSVRRQHPLVPSLIVLSLCDSLQLFLSLLVLLLPTIHEYSQAERLVFFIVATRFFLDSHFYGNN</sequence>
<feature type="non-terminal residue" evidence="2">
    <location>
        <position position="106"/>
    </location>
</feature>
<evidence type="ECO:0000256" key="1">
    <source>
        <dbReference type="SAM" id="Phobius"/>
    </source>
</evidence>
<dbReference type="AlphaFoldDB" id="A0A0B2URN0"/>
<protein>
    <recommendedName>
        <fullName evidence="4">G_PROTEIN_RECEP_F1_2 domain-containing protein</fullName>
    </recommendedName>
</protein>
<dbReference type="STRING" id="6265.A0A0B2URN0"/>
<dbReference type="Proteomes" id="UP000031036">
    <property type="component" value="Unassembled WGS sequence"/>
</dbReference>
<organism evidence="2 3">
    <name type="scientific">Toxocara canis</name>
    <name type="common">Canine roundworm</name>
    <dbReference type="NCBI Taxonomy" id="6265"/>
    <lineage>
        <taxon>Eukaryota</taxon>
        <taxon>Metazoa</taxon>
        <taxon>Ecdysozoa</taxon>
        <taxon>Nematoda</taxon>
        <taxon>Chromadorea</taxon>
        <taxon>Rhabditida</taxon>
        <taxon>Spirurina</taxon>
        <taxon>Ascaridomorpha</taxon>
        <taxon>Ascaridoidea</taxon>
        <taxon>Toxocaridae</taxon>
        <taxon>Toxocara</taxon>
    </lineage>
</organism>
<keyword evidence="1" id="KW-1133">Transmembrane helix</keyword>
<name>A0A0B2URN0_TOXCA</name>
<feature type="transmembrane region" description="Helical" evidence="1">
    <location>
        <begin position="22"/>
        <end position="43"/>
    </location>
</feature>
<keyword evidence="1" id="KW-0472">Membrane</keyword>
<gene>
    <name evidence="2" type="ORF">Tcan_01093</name>
</gene>
<dbReference type="EMBL" id="JPKZ01020791">
    <property type="protein sequence ID" value="KHN71767.1"/>
    <property type="molecule type" value="Genomic_DNA"/>
</dbReference>
<evidence type="ECO:0000313" key="2">
    <source>
        <dbReference type="EMBL" id="KHN71767.1"/>
    </source>
</evidence>
<feature type="transmembrane region" description="Helical" evidence="1">
    <location>
        <begin position="55"/>
        <end position="75"/>
    </location>
</feature>
<proteinExistence type="predicted"/>
<accession>A0A0B2URN0</accession>
<reference evidence="2 3" key="1">
    <citation type="submission" date="2014-11" db="EMBL/GenBank/DDBJ databases">
        <title>Genetic blueprint of the zoonotic pathogen Toxocara canis.</title>
        <authorList>
            <person name="Zhu X.-Q."/>
            <person name="Korhonen P.K."/>
            <person name="Cai H."/>
            <person name="Young N.D."/>
            <person name="Nejsum P."/>
            <person name="von Samson-Himmelstjerna G."/>
            <person name="Boag P.R."/>
            <person name="Tan P."/>
            <person name="Li Q."/>
            <person name="Min J."/>
            <person name="Yang Y."/>
            <person name="Wang X."/>
            <person name="Fang X."/>
            <person name="Hall R.S."/>
            <person name="Hofmann A."/>
            <person name="Sternberg P.W."/>
            <person name="Jex A.R."/>
            <person name="Gasser R.B."/>
        </authorList>
    </citation>
    <scope>NUCLEOTIDE SEQUENCE [LARGE SCALE GENOMIC DNA]</scope>
    <source>
        <strain evidence="2">PN_DK_2014</strain>
    </source>
</reference>
<keyword evidence="1" id="KW-0812">Transmembrane</keyword>
<keyword evidence="3" id="KW-1185">Reference proteome</keyword>
<evidence type="ECO:0008006" key="4">
    <source>
        <dbReference type="Google" id="ProtNLM"/>
    </source>
</evidence>
<evidence type="ECO:0000313" key="3">
    <source>
        <dbReference type="Proteomes" id="UP000031036"/>
    </source>
</evidence>
<comment type="caution">
    <text evidence="2">The sequence shown here is derived from an EMBL/GenBank/DDBJ whole genome shotgun (WGS) entry which is preliminary data.</text>
</comment>
<dbReference type="OrthoDB" id="9835842at2759"/>